<gene>
    <name evidence="2" type="ORF">ACJMK2_039767</name>
</gene>
<dbReference type="Proteomes" id="UP001634394">
    <property type="component" value="Unassembled WGS sequence"/>
</dbReference>
<keyword evidence="1" id="KW-1133">Transmembrane helix</keyword>
<keyword evidence="1" id="KW-0472">Membrane</keyword>
<proteinExistence type="predicted"/>
<dbReference type="EMBL" id="JBJQND010000007">
    <property type="protein sequence ID" value="KAL3871794.1"/>
    <property type="molecule type" value="Genomic_DNA"/>
</dbReference>
<comment type="caution">
    <text evidence="2">The sequence shown here is derived from an EMBL/GenBank/DDBJ whole genome shotgun (WGS) entry which is preliminary data.</text>
</comment>
<evidence type="ECO:0000313" key="3">
    <source>
        <dbReference type="Proteomes" id="UP001634394"/>
    </source>
</evidence>
<feature type="transmembrane region" description="Helical" evidence="1">
    <location>
        <begin position="48"/>
        <end position="66"/>
    </location>
</feature>
<accession>A0ABD3WD04</accession>
<organism evidence="2 3">
    <name type="scientific">Sinanodonta woodiana</name>
    <name type="common">Chinese pond mussel</name>
    <name type="synonym">Anodonta woodiana</name>
    <dbReference type="NCBI Taxonomy" id="1069815"/>
    <lineage>
        <taxon>Eukaryota</taxon>
        <taxon>Metazoa</taxon>
        <taxon>Spiralia</taxon>
        <taxon>Lophotrochozoa</taxon>
        <taxon>Mollusca</taxon>
        <taxon>Bivalvia</taxon>
        <taxon>Autobranchia</taxon>
        <taxon>Heteroconchia</taxon>
        <taxon>Palaeoheterodonta</taxon>
        <taxon>Unionida</taxon>
        <taxon>Unionoidea</taxon>
        <taxon>Unionidae</taxon>
        <taxon>Unioninae</taxon>
        <taxon>Sinanodonta</taxon>
    </lineage>
</organism>
<protein>
    <submittedName>
        <fullName evidence="2">Uncharacterized protein</fullName>
    </submittedName>
</protein>
<evidence type="ECO:0000256" key="1">
    <source>
        <dbReference type="SAM" id="Phobius"/>
    </source>
</evidence>
<reference evidence="2 3" key="1">
    <citation type="submission" date="2024-11" db="EMBL/GenBank/DDBJ databases">
        <title>Chromosome-level genome assembly of the freshwater bivalve Anodonta woodiana.</title>
        <authorList>
            <person name="Chen X."/>
        </authorList>
    </citation>
    <scope>NUCLEOTIDE SEQUENCE [LARGE SCALE GENOMIC DNA]</scope>
    <source>
        <strain evidence="2">MN2024</strain>
        <tissue evidence="2">Gills</tissue>
    </source>
</reference>
<evidence type="ECO:0000313" key="2">
    <source>
        <dbReference type="EMBL" id="KAL3871794.1"/>
    </source>
</evidence>
<name>A0ABD3WD04_SINWO</name>
<keyword evidence="1" id="KW-0812">Transmembrane</keyword>
<keyword evidence="3" id="KW-1185">Reference proteome</keyword>
<dbReference type="AlphaFoldDB" id="A0ABD3WD04"/>
<sequence>MQGYTLLDEIRSQPVCKKPLRIAISLYGLNEPGSNEAPYFLPYLSHTLSPFRLLQVILIFFVHFSLSRWKMAAYQVHILQGQVEDFERIWKSANKTAPQNIPPVSVSQSSYPYHCLHVLSG</sequence>